<name>A0A2G5NV56_9STAP</name>
<keyword evidence="2" id="KW-1185">Reference proteome</keyword>
<evidence type="ECO:0000313" key="2">
    <source>
        <dbReference type="Proteomes" id="UP000229523"/>
    </source>
</evidence>
<dbReference type="EMBL" id="MJBI02000009">
    <property type="protein sequence ID" value="RAI79317.1"/>
    <property type="molecule type" value="Genomic_DNA"/>
</dbReference>
<protein>
    <submittedName>
        <fullName evidence="1">Uncharacterized protein</fullName>
    </submittedName>
</protein>
<organism evidence="1 2">
    <name type="scientific">Macrococcoides goetzii</name>
    <dbReference type="NCBI Taxonomy" id="1891097"/>
    <lineage>
        <taxon>Bacteria</taxon>
        <taxon>Bacillati</taxon>
        <taxon>Bacillota</taxon>
        <taxon>Bacilli</taxon>
        <taxon>Bacillales</taxon>
        <taxon>Staphylococcaceae</taxon>
        <taxon>Macrococcoides</taxon>
    </lineage>
</organism>
<accession>A0A2G5NV56</accession>
<reference evidence="1 2" key="1">
    <citation type="journal article" date="2018" name="Front. Microbiol.">
        <title>Description and Comparative Genomics of Macrococcus caseolyticus subsp. hominis subsp. nov., Macrococcus goetzii sp. nov., Macrococcus epidermidis sp. nov., and Macrococcus bohemicus sp. nov., Novel Macrococci From Human Clinical Material With Virulence Potential and Suspected Uptake of Foreign DNA by Natural Transformation.</title>
        <authorList>
            <person name="Maslanova I."/>
            <person name="Wertheimer Z."/>
            <person name="Sedlacek I."/>
            <person name="Svec P."/>
            <person name="Indrakova A."/>
            <person name="Kovarovic V."/>
            <person name="Schumann P."/>
            <person name="Sproer C."/>
            <person name="Kralova S."/>
            <person name="Sedo O."/>
            <person name="Kristofova L."/>
            <person name="Vrbovska V."/>
            <person name="Fuzik T."/>
            <person name="Petras P."/>
            <person name="Zdrahal Z."/>
            <person name="Ruzickova V."/>
            <person name="Doskar J."/>
            <person name="Pantucek R."/>
        </authorList>
    </citation>
    <scope>NUCLEOTIDE SEQUENCE [LARGE SCALE GENOMIC DNA]</scope>
    <source>
        <strain evidence="1 2">CCM 4927</strain>
    </source>
</reference>
<gene>
    <name evidence="1" type="ORF">BFS35_012215</name>
</gene>
<comment type="caution">
    <text evidence="1">The sequence shown here is derived from an EMBL/GenBank/DDBJ whole genome shotgun (WGS) entry which is preliminary data.</text>
</comment>
<dbReference type="AlphaFoldDB" id="A0A2G5NV56"/>
<evidence type="ECO:0000313" key="1">
    <source>
        <dbReference type="EMBL" id="RAI79317.1"/>
    </source>
</evidence>
<sequence length="60" mass="6977">MKYGRWSYSKYKPLQRHCKRCKSSNVEDTKYFAEGIQVGKTTVCNECGYMEGIISENKTT</sequence>
<dbReference type="Proteomes" id="UP000229523">
    <property type="component" value="Unassembled WGS sequence"/>
</dbReference>
<proteinExistence type="predicted"/>